<keyword evidence="3" id="KW-0255">Endonuclease</keyword>
<dbReference type="GO" id="GO:0009307">
    <property type="term" value="P:DNA restriction-modification system"/>
    <property type="evidence" value="ECO:0007669"/>
    <property type="project" value="UniProtKB-KW"/>
</dbReference>
<keyword evidence="2" id="KW-0238">DNA-binding</keyword>
<dbReference type="HOGENOM" id="CLU_021095_0_3_10"/>
<dbReference type="InterPro" id="IPR044946">
    <property type="entry name" value="Restrct_endonuc_typeI_TRD_sf"/>
</dbReference>
<reference evidence="3 4" key="1">
    <citation type="journal article" date="2010" name="Microbiology">
        <title>Twenty-eight divergent polysaccharide loci specifying within- and amongst-strain capsule diversity in three strains of Bacteroides fragilis.</title>
        <authorList>
            <person name="Patrick S."/>
            <person name="Blakely G.W."/>
            <person name="Houston S."/>
            <person name="Moore J."/>
            <person name="Abratt V.R."/>
            <person name="Bertalan M."/>
            <person name="Cerdeno-Tarraga A.M."/>
            <person name="Quail M.A."/>
            <person name="Corton N."/>
            <person name="Corton C."/>
            <person name="Bignell A."/>
            <person name="Barron A."/>
            <person name="Clark L."/>
            <person name="Bentley S.D."/>
            <person name="Parkhill J."/>
        </authorList>
    </citation>
    <scope>NUCLEOTIDE SEQUENCE [LARGE SCALE GENOMIC DNA]</scope>
    <source>
        <strain evidence="3 4">638R</strain>
    </source>
</reference>
<dbReference type="PANTHER" id="PTHR30408:SF13">
    <property type="entry name" value="TYPE I RESTRICTION ENZYME HINDI SPECIFICITY SUBUNIT"/>
    <property type="match status" value="1"/>
</dbReference>
<dbReference type="GO" id="GO:0003677">
    <property type="term" value="F:DNA binding"/>
    <property type="evidence" value="ECO:0007669"/>
    <property type="project" value="UniProtKB-KW"/>
</dbReference>
<name>E1WQB3_BACF6</name>
<protein>
    <submittedName>
        <fullName evidence="3">Putative type I restriction endonuclease</fullName>
    </submittedName>
</protein>
<dbReference type="EMBL" id="FQ312004">
    <property type="protein sequence ID" value="CBW21699.1"/>
    <property type="molecule type" value="Genomic_DNA"/>
</dbReference>
<sequence length="417" mass="47725">MTDNNENKVLNVPHLRFPEFSGEWEKCKVSDLLDFYSTNSLSWEQLEYDTNAMMNLHYGLIHVGLPTMVDLAKDKLPNIKENNMPKNFELCKEGDVAFADASEDTNEVAKTVEFFNLAGKNVVCGLHTIHGRDNKHKTVVGFKGYAFSSAAFHNQIRRIAQGTKIYSISTKNFFECYIGLPSKPEQSKIATLLRLIDERIATQNKIIEKYESLIKGIIYQTKSTGLAHNTWQKTELKKVLQERNEKNANGYDVCSVSVTQGIVNQIEYLGRSFASKDTLHYNVVKYGDIVYTKSPTGDFPYGIVKRSNVKYDVAISPLYGVYKPVNNFVGIILHFYFMQPNNALNYLHPLIQKGAKNTINITNGRFLENTIPLPKKEDETKHLAWVLTSIQNKIILEQDLLHSYQKQKQYLLRQMFI</sequence>
<gene>
    <name evidence="3" type="ordered locus">BF638R_1146</name>
</gene>
<keyword evidence="3" id="KW-0378">Hydrolase</keyword>
<evidence type="ECO:0000313" key="4">
    <source>
        <dbReference type="Proteomes" id="UP000008560"/>
    </source>
</evidence>
<dbReference type="Proteomes" id="UP000008560">
    <property type="component" value="Chromosome"/>
</dbReference>
<evidence type="ECO:0000313" key="3">
    <source>
        <dbReference type="EMBL" id="CBW21699.1"/>
    </source>
</evidence>
<dbReference type="PATRIC" id="fig|862962.3.peg.1163"/>
<dbReference type="RefSeq" id="WP_014298377.1">
    <property type="nucleotide sequence ID" value="NC_016776.1"/>
</dbReference>
<keyword evidence="1" id="KW-0680">Restriction system</keyword>
<dbReference type="AlphaFoldDB" id="E1WQB3"/>
<organism evidence="3 4">
    <name type="scientific">Bacteroides fragilis (strain 638R)</name>
    <dbReference type="NCBI Taxonomy" id="862962"/>
    <lineage>
        <taxon>Bacteria</taxon>
        <taxon>Pseudomonadati</taxon>
        <taxon>Bacteroidota</taxon>
        <taxon>Bacteroidia</taxon>
        <taxon>Bacteroidales</taxon>
        <taxon>Bacteroidaceae</taxon>
        <taxon>Bacteroides</taxon>
    </lineage>
</organism>
<proteinExistence type="predicted"/>
<evidence type="ECO:0000256" key="1">
    <source>
        <dbReference type="ARBA" id="ARBA00022747"/>
    </source>
</evidence>
<accession>E1WQB3</accession>
<dbReference type="KEGG" id="bfg:BF638R_1146"/>
<keyword evidence="3" id="KW-0540">Nuclease</keyword>
<dbReference type="PANTHER" id="PTHR30408">
    <property type="entry name" value="TYPE-1 RESTRICTION ENZYME ECOKI SPECIFICITY PROTEIN"/>
    <property type="match status" value="1"/>
</dbReference>
<evidence type="ECO:0000256" key="2">
    <source>
        <dbReference type="ARBA" id="ARBA00023125"/>
    </source>
</evidence>
<dbReference type="Gene3D" id="3.90.220.20">
    <property type="entry name" value="DNA methylase specificity domains"/>
    <property type="match status" value="2"/>
</dbReference>
<dbReference type="InterPro" id="IPR052021">
    <property type="entry name" value="Type-I_RS_S_subunit"/>
</dbReference>
<dbReference type="GO" id="GO:0004519">
    <property type="term" value="F:endonuclease activity"/>
    <property type="evidence" value="ECO:0007669"/>
    <property type="project" value="UniProtKB-KW"/>
</dbReference>
<dbReference type="REBASE" id="30947">
    <property type="entry name" value="S.Bfr638ORF1144P"/>
</dbReference>
<dbReference type="SUPFAM" id="SSF116734">
    <property type="entry name" value="DNA methylase specificity domain"/>
    <property type="match status" value="2"/>
</dbReference>
<dbReference type="REBASE" id="302475">
    <property type="entry name" value="S1.Bfr638ORF1144P"/>
</dbReference>